<name>A0A9X3FLK6_9LACT</name>
<organism evidence="13 14">
    <name type="scientific">Aerococcus kribbianus</name>
    <dbReference type="NCBI Taxonomy" id="2999064"/>
    <lineage>
        <taxon>Bacteria</taxon>
        <taxon>Bacillati</taxon>
        <taxon>Bacillota</taxon>
        <taxon>Bacilli</taxon>
        <taxon>Lactobacillales</taxon>
        <taxon>Aerococcaceae</taxon>
        <taxon>Aerococcus</taxon>
    </lineage>
</organism>
<evidence type="ECO:0000259" key="12">
    <source>
        <dbReference type="PROSITE" id="PS50893"/>
    </source>
</evidence>
<accession>A0A9X3FLK6</accession>
<evidence type="ECO:0000256" key="5">
    <source>
        <dbReference type="ARBA" id="ARBA00022741"/>
    </source>
</evidence>
<evidence type="ECO:0000256" key="6">
    <source>
        <dbReference type="ARBA" id="ARBA00022840"/>
    </source>
</evidence>
<evidence type="ECO:0000256" key="4">
    <source>
        <dbReference type="ARBA" id="ARBA00022692"/>
    </source>
</evidence>
<feature type="transmembrane region" description="Helical" evidence="11">
    <location>
        <begin position="264"/>
        <end position="284"/>
    </location>
</feature>
<dbReference type="PROSITE" id="PS00211">
    <property type="entry name" value="ABC_TRANSPORTER_1"/>
    <property type="match status" value="1"/>
</dbReference>
<dbReference type="InterPro" id="IPR003593">
    <property type="entry name" value="AAA+_ATPase"/>
</dbReference>
<dbReference type="GO" id="GO:0005524">
    <property type="term" value="F:ATP binding"/>
    <property type="evidence" value="ECO:0007669"/>
    <property type="project" value="UniProtKB-KW"/>
</dbReference>
<protein>
    <submittedName>
        <fullName evidence="13">ABC transporter ATP-binding protein/permease</fullName>
    </submittedName>
</protein>
<dbReference type="PANTHER" id="PTHR42798:SF6">
    <property type="entry name" value="CELL DIVISION ATP-BINDING PROTEIN FTSE"/>
    <property type="match status" value="1"/>
</dbReference>
<keyword evidence="5" id="KW-0547">Nucleotide-binding</keyword>
<proteinExistence type="inferred from homology"/>
<feature type="transmembrane region" description="Helical" evidence="11">
    <location>
        <begin position="786"/>
        <end position="812"/>
    </location>
</feature>
<gene>
    <name evidence="13" type="ORF">OW157_00510</name>
</gene>
<dbReference type="CDD" id="cd03255">
    <property type="entry name" value="ABC_MJ0796_LolCDE_FtsE"/>
    <property type="match status" value="1"/>
</dbReference>
<evidence type="ECO:0000256" key="2">
    <source>
        <dbReference type="ARBA" id="ARBA00022448"/>
    </source>
</evidence>
<comment type="caution">
    <text evidence="13">The sequence shown here is derived from an EMBL/GenBank/DDBJ whole genome shotgun (WGS) entry which is preliminary data.</text>
</comment>
<dbReference type="InterPro" id="IPR003439">
    <property type="entry name" value="ABC_transporter-like_ATP-bd"/>
</dbReference>
<dbReference type="InterPro" id="IPR003838">
    <property type="entry name" value="ABC3_permease_C"/>
</dbReference>
<keyword evidence="7" id="KW-0029">Amino-acid transport</keyword>
<dbReference type="SUPFAM" id="SSF52540">
    <property type="entry name" value="P-loop containing nucleoside triphosphate hydrolases"/>
    <property type="match status" value="1"/>
</dbReference>
<dbReference type="AlphaFoldDB" id="A0A9X3FLK6"/>
<dbReference type="GO" id="GO:0098796">
    <property type="term" value="C:membrane protein complex"/>
    <property type="evidence" value="ECO:0007669"/>
    <property type="project" value="UniProtKB-ARBA"/>
</dbReference>
<keyword evidence="4 11" id="KW-0812">Transmembrane</keyword>
<feature type="transmembrane region" description="Helical" evidence="11">
    <location>
        <begin position="843"/>
        <end position="868"/>
    </location>
</feature>
<evidence type="ECO:0000256" key="1">
    <source>
        <dbReference type="ARBA" id="ARBA00004429"/>
    </source>
</evidence>
<dbReference type="GO" id="GO:0022857">
    <property type="term" value="F:transmembrane transporter activity"/>
    <property type="evidence" value="ECO:0007669"/>
    <property type="project" value="UniProtKB-ARBA"/>
</dbReference>
<dbReference type="EMBL" id="JAPRFR010000001">
    <property type="protein sequence ID" value="MCZ0725045.1"/>
    <property type="molecule type" value="Genomic_DNA"/>
</dbReference>
<keyword evidence="8 11" id="KW-1133">Transmembrane helix</keyword>
<keyword evidence="2" id="KW-0813">Transport</keyword>
<dbReference type="InterPro" id="IPR017871">
    <property type="entry name" value="ABC_transporter-like_CS"/>
</dbReference>
<evidence type="ECO:0000256" key="3">
    <source>
        <dbReference type="ARBA" id="ARBA00022475"/>
    </source>
</evidence>
<dbReference type="InterPro" id="IPR017911">
    <property type="entry name" value="MacB-like_ATP-bd"/>
</dbReference>
<keyword evidence="3" id="KW-1003">Cell membrane</keyword>
<dbReference type="RefSeq" id="WP_268751372.1">
    <property type="nucleotide sequence ID" value="NZ_JAPRFQ010000001.1"/>
</dbReference>
<dbReference type="SMART" id="SM00382">
    <property type="entry name" value="AAA"/>
    <property type="match status" value="1"/>
</dbReference>
<evidence type="ECO:0000256" key="10">
    <source>
        <dbReference type="ARBA" id="ARBA00038388"/>
    </source>
</evidence>
<dbReference type="PANTHER" id="PTHR42798">
    <property type="entry name" value="LIPOPROTEIN-RELEASING SYSTEM ATP-BINDING PROTEIN LOLD"/>
    <property type="match status" value="1"/>
</dbReference>
<dbReference type="Pfam" id="PF00005">
    <property type="entry name" value="ABC_tran"/>
    <property type="match status" value="1"/>
</dbReference>
<feature type="domain" description="ABC transporter" evidence="12">
    <location>
        <begin position="2"/>
        <end position="240"/>
    </location>
</feature>
<dbReference type="GO" id="GO:0006865">
    <property type="term" value="P:amino acid transport"/>
    <property type="evidence" value="ECO:0007669"/>
    <property type="project" value="UniProtKB-KW"/>
</dbReference>
<dbReference type="Gene3D" id="3.40.50.300">
    <property type="entry name" value="P-loop containing nucleotide triphosphate hydrolases"/>
    <property type="match status" value="1"/>
</dbReference>
<keyword evidence="14" id="KW-1185">Reference proteome</keyword>
<keyword evidence="6 13" id="KW-0067">ATP-binding</keyword>
<dbReference type="InterPro" id="IPR027417">
    <property type="entry name" value="P-loop_NTPase"/>
</dbReference>
<dbReference type="Pfam" id="PF02687">
    <property type="entry name" value="FtsX"/>
    <property type="match status" value="1"/>
</dbReference>
<comment type="subcellular location">
    <subcellularLocation>
        <location evidence="1">Cell inner membrane</location>
        <topology evidence="1">Multi-pass membrane protein</topology>
    </subcellularLocation>
</comment>
<comment type="similarity">
    <text evidence="10">Belongs to the ABC transporter superfamily. Macrolide exporter (TC 3.A.1.122) family.</text>
</comment>
<dbReference type="GO" id="GO:0005886">
    <property type="term" value="C:plasma membrane"/>
    <property type="evidence" value="ECO:0007669"/>
    <property type="project" value="UniProtKB-SubCell"/>
</dbReference>
<sequence length="920" mass="100979">MLELQHINKSYTTGEFTQHALDDISLAFRANEFVSILGASGSGKTTLLNIIGGLDRYDSGDLKIDGRSTKDYSDRDWDTYRNYSIGFVFQSYNLIGHQSVLNNVLLALKLGGLSKDEQEDKAIQALEKVGLKDHIHKKPNQLSGGQMQRVAIARALVNDPEIILADEPTGALDSKTSVAIMDLLKEVATDRLVIMVTHNPDLAEEYSNRIVRLTDGKITSDSRPYDISEAQQSGQAPAKKAGMSFWTAMALSFNNLWDKKARTLLTAFAGSIGIIGIALILALANGVSDYISQVQEDTLASYPITIRSEEMDLASLFEMGESFSSETQAAMDGDFDGLKLNTMQMEAENTLTEGAQANDLTAFKEFLENNDRAQSAIGKNGIDYKYNLKFSAYTEDSEGQWINTDAVAEEHDQPSFGANFSFSGDEDETGENFQEMLTDDNHAPSPLIKNNYDLVAGDWPNQANQVLLVTNPDYSLFPEDALSLGLITQDQYDDIQSAVEAGEETIETPFTDDQVLNKTYHLLPTAYNYEQEDNDTFTLSEEEPSKDKVKDQGYEIEVVGIITPNNEQATSILRGPLVYTDQLTSELADLTDQSPVVKAQKNNPETNVLTGTPFQAEGDGEKISQAQDYLKNLADDEKAMAFFTYVADNDQNQAGADNEAASDDSQAAMLMGGQIPNVSANGDQDTSPIVGLFDQWLANDASDEDFLQVYDDALADFNYNDNLETFGLVDYDHPEEINIYTDSFDQKDELNQLITDYNNEVDAEQQITYTDFVGLLTSSVASIINVITYVLVGFVSVSLIVSAIMIGIITYISVQERTKEIGVLRALGASKNNTTTMFIAENLLIGLTSGLVGIGVSYAIILIANYVIHNVFDWPDVSAYLSWPAIMALILLATVITVLGGLYPARSAAKKDPVTALRTE</sequence>
<dbReference type="Proteomes" id="UP001146670">
    <property type="component" value="Unassembled WGS sequence"/>
</dbReference>
<evidence type="ECO:0000256" key="11">
    <source>
        <dbReference type="SAM" id="Phobius"/>
    </source>
</evidence>
<dbReference type="FunFam" id="3.40.50.300:FF:000032">
    <property type="entry name" value="Export ABC transporter ATP-binding protein"/>
    <property type="match status" value="1"/>
</dbReference>
<reference evidence="13" key="1">
    <citation type="submission" date="2022-12" db="EMBL/GenBank/DDBJ databases">
        <title>Description and comparative metabolic analysis of Aerococcus sp. nov., isolated from the feces of a pig.</title>
        <authorList>
            <person name="Chang Y.-H."/>
        </authorList>
    </citation>
    <scope>NUCLEOTIDE SEQUENCE</scope>
    <source>
        <strain evidence="13">YH-aer222</strain>
    </source>
</reference>
<dbReference type="PROSITE" id="PS50893">
    <property type="entry name" value="ABC_TRANSPORTER_2"/>
    <property type="match status" value="1"/>
</dbReference>
<evidence type="ECO:0000256" key="7">
    <source>
        <dbReference type="ARBA" id="ARBA00022970"/>
    </source>
</evidence>
<feature type="transmembrane region" description="Helical" evidence="11">
    <location>
        <begin position="880"/>
        <end position="903"/>
    </location>
</feature>
<evidence type="ECO:0000256" key="9">
    <source>
        <dbReference type="ARBA" id="ARBA00023136"/>
    </source>
</evidence>
<keyword evidence="9 11" id="KW-0472">Membrane</keyword>
<evidence type="ECO:0000313" key="14">
    <source>
        <dbReference type="Proteomes" id="UP001146670"/>
    </source>
</evidence>
<evidence type="ECO:0000256" key="8">
    <source>
        <dbReference type="ARBA" id="ARBA00022989"/>
    </source>
</evidence>
<evidence type="ECO:0000313" key="13">
    <source>
        <dbReference type="EMBL" id="MCZ0725045.1"/>
    </source>
</evidence>
<dbReference type="GO" id="GO:0016887">
    <property type="term" value="F:ATP hydrolysis activity"/>
    <property type="evidence" value="ECO:0007669"/>
    <property type="project" value="InterPro"/>
</dbReference>